<proteinExistence type="predicted"/>
<reference evidence="1" key="1">
    <citation type="submission" date="2020-04" db="EMBL/GenBank/DDBJ databases">
        <authorList>
            <person name="Chiriac C."/>
            <person name="Salcher M."/>
            <person name="Ghai R."/>
            <person name="Kavagutti S V."/>
        </authorList>
    </citation>
    <scope>NUCLEOTIDE SEQUENCE</scope>
</reference>
<evidence type="ECO:0000313" key="1">
    <source>
        <dbReference type="EMBL" id="CAB4124768.1"/>
    </source>
</evidence>
<name>A0A6J5KQU3_9CAUD</name>
<accession>A0A6J5KQU3</accession>
<sequence>MEQKQKFPTEMVELPSKGLIYPTENPLSSGQIEMRYMTAREEDILTNQNYIKQGTALDRLLKSLIVSDIDLDDMILGDKNAVLVAARILGYGKDYTFRYGTEEVSVDLTECPLQYIDETGLTKGVNEFKYTTPTTKTEITYKILTNKDEKLIQAELEGLKKLNKEASPELSTRLKYAIQAVNGDREKSSVRDFVDNYFLAKDSRAFRDHLVSTQPSIRMEASVVTENGIVEGVNVPVNINFFWPDAGI</sequence>
<organism evidence="1">
    <name type="scientific">uncultured Caudovirales phage</name>
    <dbReference type="NCBI Taxonomy" id="2100421"/>
    <lineage>
        <taxon>Viruses</taxon>
        <taxon>Duplodnaviria</taxon>
        <taxon>Heunggongvirae</taxon>
        <taxon>Uroviricota</taxon>
        <taxon>Caudoviricetes</taxon>
        <taxon>Peduoviridae</taxon>
        <taxon>Maltschvirus</taxon>
        <taxon>Maltschvirus maltsch</taxon>
    </lineage>
</organism>
<gene>
    <name evidence="1" type="ORF">UFOVP54_27</name>
</gene>
<protein>
    <submittedName>
        <fullName evidence="1">Uncharacterized protein</fullName>
    </submittedName>
</protein>
<dbReference type="EMBL" id="LR796188">
    <property type="protein sequence ID" value="CAB4124768.1"/>
    <property type="molecule type" value="Genomic_DNA"/>
</dbReference>